<feature type="compositionally biased region" description="Polar residues" evidence="1">
    <location>
        <begin position="149"/>
        <end position="165"/>
    </location>
</feature>
<feature type="chain" id="PRO_5040255166" description="Secreted protein" evidence="2">
    <location>
        <begin position="18"/>
        <end position="165"/>
    </location>
</feature>
<evidence type="ECO:0000313" key="3">
    <source>
        <dbReference type="EMBL" id="KAF8879760.1"/>
    </source>
</evidence>
<evidence type="ECO:0000256" key="1">
    <source>
        <dbReference type="SAM" id="MobiDB-lite"/>
    </source>
</evidence>
<proteinExistence type="predicted"/>
<reference evidence="3" key="1">
    <citation type="submission" date="2020-11" db="EMBL/GenBank/DDBJ databases">
        <authorList>
            <consortium name="DOE Joint Genome Institute"/>
            <person name="Ahrendt S."/>
            <person name="Riley R."/>
            <person name="Andreopoulos W."/>
            <person name="LaButti K."/>
            <person name="Pangilinan J."/>
            <person name="Ruiz-duenas F.J."/>
            <person name="Barrasa J.M."/>
            <person name="Sanchez-Garcia M."/>
            <person name="Camarero S."/>
            <person name="Miyauchi S."/>
            <person name="Serrano A."/>
            <person name="Linde D."/>
            <person name="Babiker R."/>
            <person name="Drula E."/>
            <person name="Ayuso-Fernandez I."/>
            <person name="Pacheco R."/>
            <person name="Padilla G."/>
            <person name="Ferreira P."/>
            <person name="Barriuso J."/>
            <person name="Kellner H."/>
            <person name="Castanera R."/>
            <person name="Alfaro M."/>
            <person name="Ramirez L."/>
            <person name="Pisabarro A.G."/>
            <person name="Kuo A."/>
            <person name="Tritt A."/>
            <person name="Lipzen A."/>
            <person name="He G."/>
            <person name="Yan M."/>
            <person name="Ng V."/>
            <person name="Cullen D."/>
            <person name="Martin F."/>
            <person name="Rosso M.-N."/>
            <person name="Henrissat B."/>
            <person name="Hibbett D."/>
            <person name="Martinez A.T."/>
            <person name="Grigoriev I.V."/>
        </authorList>
    </citation>
    <scope>NUCLEOTIDE SEQUENCE</scope>
    <source>
        <strain evidence="3">AH 44721</strain>
    </source>
</reference>
<evidence type="ECO:0000313" key="4">
    <source>
        <dbReference type="Proteomes" id="UP000724874"/>
    </source>
</evidence>
<comment type="caution">
    <text evidence="3">The sequence shown here is derived from an EMBL/GenBank/DDBJ whole genome shotgun (WGS) entry which is preliminary data.</text>
</comment>
<evidence type="ECO:0008006" key="5">
    <source>
        <dbReference type="Google" id="ProtNLM"/>
    </source>
</evidence>
<name>A0A9P5NEX9_GYMJU</name>
<keyword evidence="4" id="KW-1185">Reference proteome</keyword>
<evidence type="ECO:0000256" key="2">
    <source>
        <dbReference type="SAM" id="SignalP"/>
    </source>
</evidence>
<protein>
    <recommendedName>
        <fullName evidence="5">Secreted protein</fullName>
    </recommendedName>
</protein>
<dbReference type="EMBL" id="JADNYJ010000146">
    <property type="protein sequence ID" value="KAF8879760.1"/>
    <property type="molecule type" value="Genomic_DNA"/>
</dbReference>
<feature type="region of interest" description="Disordered" evidence="1">
    <location>
        <begin position="72"/>
        <end position="94"/>
    </location>
</feature>
<keyword evidence="2" id="KW-0732">Signal</keyword>
<dbReference type="AlphaFoldDB" id="A0A9P5NEX9"/>
<feature type="region of interest" description="Disordered" evidence="1">
    <location>
        <begin position="140"/>
        <end position="165"/>
    </location>
</feature>
<accession>A0A9P5NEX9</accession>
<gene>
    <name evidence="3" type="ORF">CPB84DRAFT_1751563</name>
</gene>
<sequence length="165" mass="17759">MLRISLAFLPLAHVEVADVLCASDLRSSTFDLRSPTTLPLSIIDSTHDTGRSLESPDHLSPHSHVQAVLLEHNGENNGSGGGRSRTSSGSEIRNTHRLSIGRLRWMDIKERRLGTQSSEEDVHADISVPSERTCGREFTNAHRTASLAAPTTQSGNPSSGTPATV</sequence>
<feature type="signal peptide" evidence="2">
    <location>
        <begin position="1"/>
        <end position="17"/>
    </location>
</feature>
<dbReference type="Proteomes" id="UP000724874">
    <property type="component" value="Unassembled WGS sequence"/>
</dbReference>
<organism evidence="3 4">
    <name type="scientific">Gymnopilus junonius</name>
    <name type="common">Spectacular rustgill mushroom</name>
    <name type="synonym">Gymnopilus spectabilis subsp. junonius</name>
    <dbReference type="NCBI Taxonomy" id="109634"/>
    <lineage>
        <taxon>Eukaryota</taxon>
        <taxon>Fungi</taxon>
        <taxon>Dikarya</taxon>
        <taxon>Basidiomycota</taxon>
        <taxon>Agaricomycotina</taxon>
        <taxon>Agaricomycetes</taxon>
        <taxon>Agaricomycetidae</taxon>
        <taxon>Agaricales</taxon>
        <taxon>Agaricineae</taxon>
        <taxon>Hymenogastraceae</taxon>
        <taxon>Gymnopilus</taxon>
    </lineage>
</organism>